<dbReference type="Proteomes" id="UP000823388">
    <property type="component" value="Chromosome 1K"/>
</dbReference>
<evidence type="ECO:0000313" key="2">
    <source>
        <dbReference type="Proteomes" id="UP000823388"/>
    </source>
</evidence>
<organism evidence="1 2">
    <name type="scientific">Panicum virgatum</name>
    <name type="common">Blackwell switchgrass</name>
    <dbReference type="NCBI Taxonomy" id="38727"/>
    <lineage>
        <taxon>Eukaryota</taxon>
        <taxon>Viridiplantae</taxon>
        <taxon>Streptophyta</taxon>
        <taxon>Embryophyta</taxon>
        <taxon>Tracheophyta</taxon>
        <taxon>Spermatophyta</taxon>
        <taxon>Magnoliopsida</taxon>
        <taxon>Liliopsida</taxon>
        <taxon>Poales</taxon>
        <taxon>Poaceae</taxon>
        <taxon>PACMAD clade</taxon>
        <taxon>Panicoideae</taxon>
        <taxon>Panicodae</taxon>
        <taxon>Paniceae</taxon>
        <taxon>Panicinae</taxon>
        <taxon>Panicum</taxon>
        <taxon>Panicum sect. Hiantes</taxon>
    </lineage>
</organism>
<gene>
    <name evidence="1" type="ORF">PVAP13_1KG293900</name>
</gene>
<dbReference type="AlphaFoldDB" id="A0A8T0XAV7"/>
<comment type="caution">
    <text evidence="1">The sequence shown here is derived from an EMBL/GenBank/DDBJ whole genome shotgun (WGS) entry which is preliminary data.</text>
</comment>
<name>A0A8T0XAV7_PANVG</name>
<accession>A0A8T0XAV7</accession>
<protein>
    <submittedName>
        <fullName evidence="1">Uncharacterized protein</fullName>
    </submittedName>
</protein>
<reference evidence="1" key="1">
    <citation type="submission" date="2020-05" db="EMBL/GenBank/DDBJ databases">
        <title>WGS assembly of Panicum virgatum.</title>
        <authorList>
            <person name="Lovell J.T."/>
            <person name="Jenkins J."/>
            <person name="Shu S."/>
            <person name="Juenger T.E."/>
            <person name="Schmutz J."/>
        </authorList>
    </citation>
    <scope>NUCLEOTIDE SEQUENCE</scope>
    <source>
        <strain evidence="1">AP13</strain>
    </source>
</reference>
<dbReference type="EMBL" id="CM029037">
    <property type="protein sequence ID" value="KAG2658691.1"/>
    <property type="molecule type" value="Genomic_DNA"/>
</dbReference>
<evidence type="ECO:0000313" key="1">
    <source>
        <dbReference type="EMBL" id="KAG2658691.1"/>
    </source>
</evidence>
<sequence length="125" mass="14564">MIQYLAGVHILLYSSSNFQTLPRASIYILFPIIHEKLSGELNLEMETTSNRLDFVQKRVAMVMKKASLKGQIMMICVPRDSFHYSFRFGVFDLRYGFELGVILYHVAFRTVLDEQNLSHPDKCRQ</sequence>
<proteinExistence type="predicted"/>
<keyword evidence="2" id="KW-1185">Reference proteome</keyword>